<organism evidence="8 9">
    <name type="scientific">Rhodovulum sulfidophilum</name>
    <name type="common">Rhodobacter sulfidophilus</name>
    <dbReference type="NCBI Taxonomy" id="35806"/>
    <lineage>
        <taxon>Bacteria</taxon>
        <taxon>Pseudomonadati</taxon>
        <taxon>Pseudomonadota</taxon>
        <taxon>Alphaproteobacteria</taxon>
        <taxon>Rhodobacterales</taxon>
        <taxon>Paracoccaceae</taxon>
        <taxon>Rhodovulum</taxon>
    </lineage>
</organism>
<accession>A0A2W5Q5W0</accession>
<dbReference type="PANTHER" id="PTHR33452:SF1">
    <property type="entry name" value="INNER MEMBRANE PROTEIN YPHA-RELATED"/>
    <property type="match status" value="1"/>
</dbReference>
<evidence type="ECO:0000313" key="8">
    <source>
        <dbReference type="EMBL" id="PZQ50103.1"/>
    </source>
</evidence>
<dbReference type="Pfam" id="PF07681">
    <property type="entry name" value="DoxX"/>
    <property type="match status" value="1"/>
</dbReference>
<evidence type="ECO:0000256" key="1">
    <source>
        <dbReference type="ARBA" id="ARBA00004651"/>
    </source>
</evidence>
<comment type="caution">
    <text evidence="8">The sequence shown here is derived from an EMBL/GenBank/DDBJ whole genome shotgun (WGS) entry which is preliminary data.</text>
</comment>
<dbReference type="InterPro" id="IPR051907">
    <property type="entry name" value="DoxX-like_oxidoreductase"/>
</dbReference>
<dbReference type="InterPro" id="IPR032808">
    <property type="entry name" value="DoxX"/>
</dbReference>
<dbReference type="PANTHER" id="PTHR33452">
    <property type="entry name" value="OXIDOREDUCTASE CATD-RELATED"/>
    <property type="match status" value="1"/>
</dbReference>
<dbReference type="Proteomes" id="UP000249185">
    <property type="component" value="Unassembled WGS sequence"/>
</dbReference>
<feature type="transmembrane region" description="Helical" evidence="7">
    <location>
        <begin position="124"/>
        <end position="143"/>
    </location>
</feature>
<reference evidence="8 9" key="1">
    <citation type="submission" date="2017-08" db="EMBL/GenBank/DDBJ databases">
        <title>Infants hospitalized years apart are colonized by the same room-sourced microbial strains.</title>
        <authorList>
            <person name="Brooks B."/>
            <person name="Olm M.R."/>
            <person name="Firek B.A."/>
            <person name="Baker R."/>
            <person name="Thomas B.C."/>
            <person name="Morowitz M.J."/>
            <person name="Banfield J.F."/>
        </authorList>
    </citation>
    <scope>NUCLEOTIDE SEQUENCE [LARGE SCALE GENOMIC DNA]</scope>
    <source>
        <strain evidence="8">S2_005_002_R2_34</strain>
    </source>
</reference>
<keyword evidence="6 7" id="KW-0472">Membrane</keyword>
<protein>
    <submittedName>
        <fullName evidence="8">DoxX family protein</fullName>
    </submittedName>
</protein>
<comment type="subcellular location">
    <subcellularLocation>
        <location evidence="1">Cell membrane</location>
        <topology evidence="1">Multi-pass membrane protein</topology>
    </subcellularLocation>
</comment>
<name>A0A2W5Q5W0_RHOSU</name>
<gene>
    <name evidence="8" type="ORF">DI556_08515</name>
</gene>
<comment type="similarity">
    <text evidence="2">Belongs to the DoxX family.</text>
</comment>
<keyword evidence="3" id="KW-1003">Cell membrane</keyword>
<dbReference type="AlphaFoldDB" id="A0A2W5Q5W0"/>
<keyword evidence="4 7" id="KW-0812">Transmembrane</keyword>
<sequence length="151" mass="16386">MTDFTPDTHQPTYLVPALRPVYAALAPLTRTLMRVVAGTAFVIHGSPKIMNPLGAVGMVEGIGFYPGWLWATALAATEFFGGILLILGLLTRPAALAASFVLMVTSWFHWVHLEQGYKGAELSIIWLSVTLFFAAHGGGAYSLDRRIGRQI</sequence>
<evidence type="ECO:0000256" key="6">
    <source>
        <dbReference type="ARBA" id="ARBA00023136"/>
    </source>
</evidence>
<evidence type="ECO:0000256" key="2">
    <source>
        <dbReference type="ARBA" id="ARBA00006679"/>
    </source>
</evidence>
<evidence type="ECO:0000313" key="9">
    <source>
        <dbReference type="Proteomes" id="UP000249185"/>
    </source>
</evidence>
<evidence type="ECO:0000256" key="4">
    <source>
        <dbReference type="ARBA" id="ARBA00022692"/>
    </source>
</evidence>
<evidence type="ECO:0000256" key="7">
    <source>
        <dbReference type="SAM" id="Phobius"/>
    </source>
</evidence>
<evidence type="ECO:0000256" key="3">
    <source>
        <dbReference type="ARBA" id="ARBA00022475"/>
    </source>
</evidence>
<evidence type="ECO:0000256" key="5">
    <source>
        <dbReference type="ARBA" id="ARBA00022989"/>
    </source>
</evidence>
<dbReference type="GO" id="GO:0005886">
    <property type="term" value="C:plasma membrane"/>
    <property type="evidence" value="ECO:0007669"/>
    <property type="project" value="UniProtKB-SubCell"/>
</dbReference>
<keyword evidence="5 7" id="KW-1133">Transmembrane helix</keyword>
<proteinExistence type="inferred from homology"/>
<feature type="transmembrane region" description="Helical" evidence="7">
    <location>
        <begin position="94"/>
        <end position="112"/>
    </location>
</feature>
<dbReference type="EMBL" id="QFPW01000005">
    <property type="protein sequence ID" value="PZQ50103.1"/>
    <property type="molecule type" value="Genomic_DNA"/>
</dbReference>
<feature type="transmembrane region" description="Helical" evidence="7">
    <location>
        <begin position="68"/>
        <end position="87"/>
    </location>
</feature>